<dbReference type="EMBL" id="CP048654">
    <property type="protein sequence ID" value="QOW42835.1"/>
    <property type="molecule type" value="Genomic_DNA"/>
</dbReference>
<dbReference type="Pfam" id="PF13440">
    <property type="entry name" value="Polysacc_synt_3"/>
    <property type="match status" value="1"/>
</dbReference>
<reference evidence="7 8" key="1">
    <citation type="submission" date="2020-02" db="EMBL/GenBank/DDBJ databases">
        <title>Tigecycline-resistant Acinetobacter species from pigs and migratory birds.</title>
        <authorList>
            <person name="Chen C."/>
            <person name="Sun J."/>
            <person name="Liao X.-P."/>
            <person name="Liu Y.-H."/>
        </authorList>
    </citation>
    <scope>NUCLEOTIDE SEQUENCE [LARGE SCALE GENOMIC DNA]</scope>
    <source>
        <strain evidence="7 8">C15_T</strain>
    </source>
</reference>
<proteinExistence type="predicted"/>
<evidence type="ECO:0000313" key="7">
    <source>
        <dbReference type="EMBL" id="QOW42835.1"/>
    </source>
</evidence>
<feature type="transmembrane region" description="Helical" evidence="6">
    <location>
        <begin position="233"/>
        <end position="257"/>
    </location>
</feature>
<evidence type="ECO:0000313" key="8">
    <source>
        <dbReference type="Proteomes" id="UP000593812"/>
    </source>
</evidence>
<organism evidence="7 8">
    <name type="scientific">Acinetobacter indicus</name>
    <dbReference type="NCBI Taxonomy" id="756892"/>
    <lineage>
        <taxon>Bacteria</taxon>
        <taxon>Pseudomonadati</taxon>
        <taxon>Pseudomonadota</taxon>
        <taxon>Gammaproteobacteria</taxon>
        <taxon>Moraxellales</taxon>
        <taxon>Moraxellaceae</taxon>
        <taxon>Acinetobacter</taxon>
    </lineage>
</organism>
<gene>
    <name evidence="7" type="ORF">G0027_08165</name>
</gene>
<keyword evidence="3 6" id="KW-0812">Transmembrane</keyword>
<dbReference type="RefSeq" id="WP_180192120.1">
    <property type="nucleotide sequence ID" value="NZ_CP048654.1"/>
</dbReference>
<keyword evidence="4 6" id="KW-1133">Transmembrane helix</keyword>
<feature type="transmembrane region" description="Helical" evidence="6">
    <location>
        <begin position="402"/>
        <end position="422"/>
    </location>
</feature>
<keyword evidence="5 6" id="KW-0472">Membrane</keyword>
<keyword evidence="2" id="KW-1003">Cell membrane</keyword>
<feature type="transmembrane region" description="Helical" evidence="6">
    <location>
        <begin position="123"/>
        <end position="144"/>
    </location>
</feature>
<sequence length="434" mass="48371">MKSLLDRVNAKLNAQGGFLKAVSILVGGTAFAQGIAILALPILTRLYTPEEFSLLAIYTSLLLTLSAASCLRFEIAIPIPKSDSEAIHLVLLAVLSNFIISLLIGLIIWVFHSEIILILKQPTFTSLIWLVPLGVFFSGLYSIFQYWATRKKQFPIIAKSRMVQSISGVSVQLVMGLLGFSALGLIIGQIVKVSSAIWGLIVNFVREASRVIRTTTFHQLKQVFKKNKQFPKYSALEALANSAAIQLPIVIIATISLDAEAGFLMLAMQIMAIPIRFIGAAVSQVYLAQAPEKYSRGELTQYTYECILQLIKVGTIPLSIICFLAPTIVPLIFGEVWQRTGEMMLWMLPWFIMQFLVSPISMSLHITGYQKVALILQIFGLIIRVGGLYIFSIFMVSCMFEYYALSGFIFYSIYLFIVFLIVKGSDKEFKRVDV</sequence>
<comment type="subcellular location">
    <subcellularLocation>
        <location evidence="1">Cell membrane</location>
        <topology evidence="1">Multi-pass membrane protein</topology>
    </subcellularLocation>
</comment>
<evidence type="ECO:0000256" key="3">
    <source>
        <dbReference type="ARBA" id="ARBA00022692"/>
    </source>
</evidence>
<dbReference type="InterPro" id="IPR050833">
    <property type="entry name" value="Poly_Biosynth_Transport"/>
</dbReference>
<evidence type="ECO:0000256" key="6">
    <source>
        <dbReference type="SAM" id="Phobius"/>
    </source>
</evidence>
<feature type="transmembrane region" description="Helical" evidence="6">
    <location>
        <begin position="21"/>
        <end position="43"/>
    </location>
</feature>
<dbReference type="GO" id="GO:0005886">
    <property type="term" value="C:plasma membrane"/>
    <property type="evidence" value="ECO:0007669"/>
    <property type="project" value="UniProtKB-SubCell"/>
</dbReference>
<evidence type="ECO:0000256" key="4">
    <source>
        <dbReference type="ARBA" id="ARBA00022989"/>
    </source>
</evidence>
<protein>
    <submittedName>
        <fullName evidence="7">Oligosaccharide flippase family protein</fullName>
    </submittedName>
</protein>
<evidence type="ECO:0000256" key="2">
    <source>
        <dbReference type="ARBA" id="ARBA00022475"/>
    </source>
</evidence>
<evidence type="ECO:0000256" key="1">
    <source>
        <dbReference type="ARBA" id="ARBA00004651"/>
    </source>
</evidence>
<feature type="transmembrane region" description="Helical" evidence="6">
    <location>
        <begin position="165"/>
        <end position="187"/>
    </location>
</feature>
<feature type="transmembrane region" description="Helical" evidence="6">
    <location>
        <begin position="345"/>
        <end position="366"/>
    </location>
</feature>
<dbReference type="AlphaFoldDB" id="A0A7S6VQ30"/>
<feature type="transmembrane region" description="Helical" evidence="6">
    <location>
        <begin position="263"/>
        <end position="288"/>
    </location>
</feature>
<feature type="transmembrane region" description="Helical" evidence="6">
    <location>
        <begin position="373"/>
        <end position="396"/>
    </location>
</feature>
<evidence type="ECO:0000256" key="5">
    <source>
        <dbReference type="ARBA" id="ARBA00023136"/>
    </source>
</evidence>
<dbReference type="PANTHER" id="PTHR30250:SF28">
    <property type="entry name" value="POLYSACCHARIDE BIOSYNTHESIS PROTEIN"/>
    <property type="match status" value="1"/>
</dbReference>
<feature type="transmembrane region" description="Helical" evidence="6">
    <location>
        <begin position="89"/>
        <end position="111"/>
    </location>
</feature>
<accession>A0A7S6VQ30</accession>
<dbReference type="Proteomes" id="UP000593812">
    <property type="component" value="Chromosome"/>
</dbReference>
<feature type="transmembrane region" description="Helical" evidence="6">
    <location>
        <begin position="309"/>
        <end position="333"/>
    </location>
</feature>
<dbReference type="PANTHER" id="PTHR30250">
    <property type="entry name" value="PST FAMILY PREDICTED COLANIC ACID TRANSPORTER"/>
    <property type="match status" value="1"/>
</dbReference>
<name>A0A7S6VQ30_9GAMM</name>
<feature type="transmembrane region" description="Helical" evidence="6">
    <location>
        <begin position="55"/>
        <end position="77"/>
    </location>
</feature>
<feature type="transmembrane region" description="Helical" evidence="6">
    <location>
        <begin position="193"/>
        <end position="212"/>
    </location>
</feature>